<feature type="compositionally biased region" description="Basic and acidic residues" evidence="1">
    <location>
        <begin position="460"/>
        <end position="471"/>
    </location>
</feature>
<dbReference type="InterPro" id="IPR039319">
    <property type="entry name" value="ELF3-like"/>
</dbReference>
<reference evidence="3 4" key="1">
    <citation type="submission" date="2023-10" db="EMBL/GenBank/DDBJ databases">
        <title>Chromosome-scale genome assembly provides insights into flower coloration mechanisms of Canna indica.</title>
        <authorList>
            <person name="Li C."/>
        </authorList>
    </citation>
    <scope>NUCLEOTIDE SEQUENCE [LARGE SCALE GENOMIC DNA]</scope>
    <source>
        <tissue evidence="3">Flower</tissue>
    </source>
</reference>
<dbReference type="PANTHER" id="PTHR34281:SF2">
    <property type="entry name" value="PROTEIN EARLY FLOWERING 3"/>
    <property type="match status" value="1"/>
</dbReference>
<accession>A0AAQ3Q7E5</accession>
<dbReference type="GO" id="GO:2000028">
    <property type="term" value="P:regulation of photoperiodism, flowering"/>
    <property type="evidence" value="ECO:0007669"/>
    <property type="project" value="InterPro"/>
</dbReference>
<feature type="compositionally biased region" description="Polar residues" evidence="1">
    <location>
        <begin position="195"/>
        <end position="215"/>
    </location>
</feature>
<keyword evidence="2" id="KW-0812">Transmembrane</keyword>
<feature type="region of interest" description="Disordered" evidence="1">
    <location>
        <begin position="1"/>
        <end position="34"/>
    </location>
</feature>
<feature type="region of interest" description="Disordered" evidence="1">
    <location>
        <begin position="195"/>
        <end position="259"/>
    </location>
</feature>
<evidence type="ECO:0000256" key="2">
    <source>
        <dbReference type="SAM" id="Phobius"/>
    </source>
</evidence>
<feature type="compositionally biased region" description="Basic and acidic residues" evidence="1">
    <location>
        <begin position="344"/>
        <end position="353"/>
    </location>
</feature>
<feature type="transmembrane region" description="Helical" evidence="2">
    <location>
        <begin position="739"/>
        <end position="761"/>
    </location>
</feature>
<keyword evidence="2" id="KW-0472">Membrane</keyword>
<name>A0AAQ3Q7E5_9LILI</name>
<organism evidence="3 4">
    <name type="scientific">Canna indica</name>
    <name type="common">Indian-shot</name>
    <dbReference type="NCBI Taxonomy" id="4628"/>
    <lineage>
        <taxon>Eukaryota</taxon>
        <taxon>Viridiplantae</taxon>
        <taxon>Streptophyta</taxon>
        <taxon>Embryophyta</taxon>
        <taxon>Tracheophyta</taxon>
        <taxon>Spermatophyta</taxon>
        <taxon>Magnoliopsida</taxon>
        <taxon>Liliopsida</taxon>
        <taxon>Zingiberales</taxon>
        <taxon>Cannaceae</taxon>
        <taxon>Canna</taxon>
    </lineage>
</organism>
<sequence>MKGAKDGDKATGPLFPRLHVNDADKGGPRAPPRNKMALYEQFSIPSQRFNSASSTVPFPPHNSSNLVPSLSSSQGIGHQRNMFPPFYMTPQVPVQSAEMLNSRISDGMNHIALRAEFERKSIKQASSGNLFGSGSLAECSSQQPHNPNGKILSRKILDDADDNVVPTFDQSEILASSKKDAHMTGRGKLNTLNSQQAQKNPAAINSSAQCPNSNEKTLEHTDSAGIKPRISNRNHSGKNLKETSPIEKQKETKEKSVSYKATEVSKSSKDSFAKYDRSNLHLTEKSVNRNTVLCREKDGLSGAQTLNDTAISNDCATMKARSELCSKASPGKRHRTTNLSGNCQKDDSAKENESLEFEEAERKDDASEPSMMDTVSGLVVSPDDIVEVIGPKHFWKARRAIINQQRVFAIQVFELHRLIKVQKLIAASPHILLEGNPYLSKPPAKAPCKTILPRCNTNSQREESRPEDDPQKQNMEQPTEDFAGVPALPPCEDGTKGGQQVQVSKLVSNSGFPTPLPMAPDDKPSPWCFPPLGNQWLVPLMSPSEGFVYKPYSGPCPPTGGFMTPLYGSCTPLGVSHVAGELLNPAYGLPASHRPPNMAVSGSPAMASHYFPAPYGLRPMNPMISSSAVEQGRNLFLVILGSSSYQRTVSFKEVQLAVLLRRRKQKEETHHLLFLQLQQQTALIAHHNPVVEIAKFASSRLCLTMPGLLLSQQQGFSDPFRKKGNSMMCNHISRSEFELFMYNSVEVFCYCLVVLLIFYLINYCACVRWYT</sequence>
<feature type="compositionally biased region" description="Basic and acidic residues" evidence="1">
    <location>
        <begin position="239"/>
        <end position="257"/>
    </location>
</feature>
<keyword evidence="4" id="KW-1185">Reference proteome</keyword>
<dbReference type="AlphaFoldDB" id="A0AAQ3Q7E5"/>
<keyword evidence="2" id="KW-1133">Transmembrane helix</keyword>
<evidence type="ECO:0000313" key="4">
    <source>
        <dbReference type="Proteomes" id="UP001327560"/>
    </source>
</evidence>
<protein>
    <submittedName>
        <fullName evidence="3">ELF3-like protein 2</fullName>
    </submittedName>
</protein>
<dbReference type="Proteomes" id="UP001327560">
    <property type="component" value="Chromosome 2"/>
</dbReference>
<dbReference type="EMBL" id="CP136891">
    <property type="protein sequence ID" value="WOK98589.1"/>
    <property type="molecule type" value="Genomic_DNA"/>
</dbReference>
<evidence type="ECO:0000313" key="3">
    <source>
        <dbReference type="EMBL" id="WOK98589.1"/>
    </source>
</evidence>
<feature type="region of interest" description="Disordered" evidence="1">
    <location>
        <begin position="50"/>
        <end position="75"/>
    </location>
</feature>
<dbReference type="PANTHER" id="PTHR34281">
    <property type="entry name" value="PROTEIN EARLY FLOWERING 3"/>
    <property type="match status" value="1"/>
</dbReference>
<feature type="compositionally biased region" description="Low complexity" evidence="1">
    <location>
        <begin position="61"/>
        <end position="73"/>
    </location>
</feature>
<feature type="region of interest" description="Disordered" evidence="1">
    <location>
        <begin position="443"/>
        <end position="499"/>
    </location>
</feature>
<feature type="region of interest" description="Disordered" evidence="1">
    <location>
        <begin position="325"/>
        <end position="371"/>
    </location>
</feature>
<proteinExistence type="predicted"/>
<evidence type="ECO:0000256" key="1">
    <source>
        <dbReference type="SAM" id="MobiDB-lite"/>
    </source>
</evidence>
<gene>
    <name evidence="3" type="ORF">Cni_G07301</name>
</gene>